<reference evidence="2" key="1">
    <citation type="journal article" date="2024" name="Proc. Natl. Acad. Sci. U.S.A.">
        <title>Extraordinary preservation of gene collinearity over three hundred million years revealed in homosporous lycophytes.</title>
        <authorList>
            <person name="Li C."/>
            <person name="Wickell D."/>
            <person name="Kuo L.Y."/>
            <person name="Chen X."/>
            <person name="Nie B."/>
            <person name="Liao X."/>
            <person name="Peng D."/>
            <person name="Ji J."/>
            <person name="Jenkins J."/>
            <person name="Williams M."/>
            <person name="Shu S."/>
            <person name="Plott C."/>
            <person name="Barry K."/>
            <person name="Rajasekar S."/>
            <person name="Grimwood J."/>
            <person name="Han X."/>
            <person name="Sun S."/>
            <person name="Hou Z."/>
            <person name="He W."/>
            <person name="Dai G."/>
            <person name="Sun C."/>
            <person name="Schmutz J."/>
            <person name="Leebens-Mack J.H."/>
            <person name="Li F.W."/>
            <person name="Wang L."/>
        </authorList>
    </citation>
    <scope>NUCLEOTIDE SEQUENCE [LARGE SCALE GENOMIC DNA]</scope>
    <source>
        <strain evidence="2">cv. PW_Plant_1</strain>
    </source>
</reference>
<protein>
    <submittedName>
        <fullName evidence="1">Uncharacterized protein</fullName>
    </submittedName>
</protein>
<accession>A0ACC2AT14</accession>
<sequence>MVKLVKAAQSVPMTTISHDTVPRIMHFWGPWCASYGTMYVFWQGTTPTLSVVDPEMIKDIMSTKLGCFHRGALVAKTLEEFVGRGFLTVEDNEWMYHRRIINSTFHIEKLKGLVGTMVASTNKLMKRWKTLYQEDTWLEVDVVTP</sequence>
<gene>
    <name evidence="1" type="ORF">O6H91_19G016800</name>
</gene>
<name>A0ACC2AT14_DIPCM</name>
<proteinExistence type="predicted"/>
<comment type="caution">
    <text evidence="1">The sequence shown here is derived from an EMBL/GenBank/DDBJ whole genome shotgun (WGS) entry which is preliminary data.</text>
</comment>
<dbReference type="Proteomes" id="UP001162992">
    <property type="component" value="Chromosome 19"/>
</dbReference>
<evidence type="ECO:0000313" key="1">
    <source>
        <dbReference type="EMBL" id="KAJ7520676.1"/>
    </source>
</evidence>
<keyword evidence="2" id="KW-1185">Reference proteome</keyword>
<organism evidence="1 2">
    <name type="scientific">Diphasiastrum complanatum</name>
    <name type="common">Issler's clubmoss</name>
    <name type="synonym">Lycopodium complanatum</name>
    <dbReference type="NCBI Taxonomy" id="34168"/>
    <lineage>
        <taxon>Eukaryota</taxon>
        <taxon>Viridiplantae</taxon>
        <taxon>Streptophyta</taxon>
        <taxon>Embryophyta</taxon>
        <taxon>Tracheophyta</taxon>
        <taxon>Lycopodiopsida</taxon>
        <taxon>Lycopodiales</taxon>
        <taxon>Lycopodiaceae</taxon>
        <taxon>Lycopodioideae</taxon>
        <taxon>Diphasiastrum</taxon>
    </lineage>
</organism>
<evidence type="ECO:0000313" key="2">
    <source>
        <dbReference type="Proteomes" id="UP001162992"/>
    </source>
</evidence>
<dbReference type="EMBL" id="CM055110">
    <property type="protein sequence ID" value="KAJ7520676.1"/>
    <property type="molecule type" value="Genomic_DNA"/>
</dbReference>